<evidence type="ECO:0000313" key="3">
    <source>
        <dbReference type="Proteomes" id="UP000516305"/>
    </source>
</evidence>
<dbReference type="SUPFAM" id="SSF101874">
    <property type="entry name" value="YceI-like"/>
    <property type="match status" value="1"/>
</dbReference>
<dbReference type="RefSeq" id="WP_210760063.1">
    <property type="nucleotide sequence ID" value="NZ_CP060139.1"/>
</dbReference>
<sequence>MLLSFSVDKEAIRIYKTNSAQSTMKILGTSTLHDWEMKADDLQGTVDAEIASESINIKELKLTVQVEALKSGKGPMDANAYKALKKDKYPKIFYELISVSEQKKVTNGHFKMQSRGKLTVAGKERIVNVPIDVKQKDQGLEISGVTSFNMSSFDVEAPSFMMGAVTTGDKITIQFTINYN</sequence>
<dbReference type="Pfam" id="PF04264">
    <property type="entry name" value="YceI"/>
    <property type="match status" value="1"/>
</dbReference>
<reference evidence="2 3" key="1">
    <citation type="submission" date="2020-08" db="EMBL/GenBank/DDBJ databases">
        <title>Croceimicrobium hydrocarbonivorans gen. nov., sp. nov., a novel marine bacterium isolated from a bacterial consortium that degrades polyethylene terephthalate.</title>
        <authorList>
            <person name="Liu R."/>
        </authorList>
    </citation>
    <scope>NUCLEOTIDE SEQUENCE [LARGE SCALE GENOMIC DNA]</scope>
    <source>
        <strain evidence="2 3">A20-9</strain>
    </source>
</reference>
<dbReference type="InterPro" id="IPR036761">
    <property type="entry name" value="TTHA0802/YceI-like_sf"/>
</dbReference>
<dbReference type="InterPro" id="IPR007372">
    <property type="entry name" value="Lipid/polyisoprenoid-bd_YceI"/>
</dbReference>
<dbReference type="Gene3D" id="2.40.128.110">
    <property type="entry name" value="Lipid/polyisoprenoid-binding, YceI-like"/>
    <property type="match status" value="1"/>
</dbReference>
<dbReference type="AlphaFoldDB" id="A0A7H0VII8"/>
<proteinExistence type="predicted"/>
<evidence type="ECO:0000259" key="1">
    <source>
        <dbReference type="Pfam" id="PF04264"/>
    </source>
</evidence>
<dbReference type="Proteomes" id="UP000516305">
    <property type="component" value="Chromosome"/>
</dbReference>
<gene>
    <name evidence="2" type="ORF">H4K34_06760</name>
</gene>
<feature type="domain" description="Lipid/polyisoprenoid-binding YceI-like" evidence="1">
    <location>
        <begin position="15"/>
        <end position="178"/>
    </location>
</feature>
<organism evidence="2 3">
    <name type="scientific">Croceimicrobium hydrocarbonivorans</name>
    <dbReference type="NCBI Taxonomy" id="2761580"/>
    <lineage>
        <taxon>Bacteria</taxon>
        <taxon>Pseudomonadati</taxon>
        <taxon>Bacteroidota</taxon>
        <taxon>Flavobacteriia</taxon>
        <taxon>Flavobacteriales</taxon>
        <taxon>Owenweeksiaceae</taxon>
        <taxon>Croceimicrobium</taxon>
    </lineage>
</organism>
<protein>
    <submittedName>
        <fullName evidence="2">YceI family protein</fullName>
    </submittedName>
</protein>
<dbReference type="EMBL" id="CP060139">
    <property type="protein sequence ID" value="QNR25536.1"/>
    <property type="molecule type" value="Genomic_DNA"/>
</dbReference>
<keyword evidence="3" id="KW-1185">Reference proteome</keyword>
<dbReference type="KEGG" id="chyd:H4K34_06760"/>
<accession>A0A7H0VII8</accession>
<name>A0A7H0VII8_9FLAO</name>
<evidence type="ECO:0000313" key="2">
    <source>
        <dbReference type="EMBL" id="QNR25536.1"/>
    </source>
</evidence>